<dbReference type="Pfam" id="PF02545">
    <property type="entry name" value="Maf"/>
    <property type="match status" value="1"/>
</dbReference>
<dbReference type="SUPFAM" id="SSF69012">
    <property type="entry name" value="alpha-ketoacid dehydrogenase kinase, N-terminal domain"/>
    <property type="match status" value="1"/>
</dbReference>
<dbReference type="SUPFAM" id="SSF52972">
    <property type="entry name" value="ITPase-like"/>
    <property type="match status" value="1"/>
</dbReference>
<dbReference type="FunFam" id="3.90.950.10:FF:000008">
    <property type="entry name" value="Maf-like protein, expressed"/>
    <property type="match status" value="1"/>
</dbReference>
<dbReference type="InterPro" id="IPR029001">
    <property type="entry name" value="ITPase-like_fam"/>
</dbReference>
<accession>A0A161ZJY8</accession>
<evidence type="ECO:0000313" key="2">
    <source>
        <dbReference type="EMBL" id="KZM86270.1"/>
    </source>
</evidence>
<keyword evidence="1" id="KW-0378">Hydrolase</keyword>
<dbReference type="AlphaFoldDB" id="A0A161ZJY8"/>
<dbReference type="GO" id="GO:0047429">
    <property type="term" value="F:nucleoside triphosphate diphosphatase activity"/>
    <property type="evidence" value="ECO:0007669"/>
    <property type="project" value="InterPro"/>
</dbReference>
<evidence type="ECO:0000256" key="1">
    <source>
        <dbReference type="ARBA" id="ARBA00022801"/>
    </source>
</evidence>
<dbReference type="PANTHER" id="PTHR43213:SF4">
    <property type="entry name" value="7-METHYL-GTP PYROPHOSPHATASE"/>
    <property type="match status" value="1"/>
</dbReference>
<proteinExistence type="inferred from homology"/>
<gene>
    <name evidence="2" type="ORF">DCAR_023404</name>
</gene>
<dbReference type="Gene3D" id="1.20.140.20">
    <property type="entry name" value="Alpha-ketoacid/pyruvate dehydrogenase kinase, N-terminal domain"/>
    <property type="match status" value="1"/>
</dbReference>
<dbReference type="InterPro" id="IPR003697">
    <property type="entry name" value="Maf-like"/>
</dbReference>
<organism evidence="2">
    <name type="scientific">Daucus carota subsp. sativus</name>
    <name type="common">Carrot</name>
    <dbReference type="NCBI Taxonomy" id="79200"/>
    <lineage>
        <taxon>Eukaryota</taxon>
        <taxon>Viridiplantae</taxon>
        <taxon>Streptophyta</taxon>
        <taxon>Embryophyta</taxon>
        <taxon>Tracheophyta</taxon>
        <taxon>Spermatophyta</taxon>
        <taxon>Magnoliopsida</taxon>
        <taxon>eudicotyledons</taxon>
        <taxon>Gunneridae</taxon>
        <taxon>Pentapetalae</taxon>
        <taxon>asterids</taxon>
        <taxon>campanulids</taxon>
        <taxon>Apiales</taxon>
        <taxon>Apiaceae</taxon>
        <taxon>Apioideae</taxon>
        <taxon>Scandiceae</taxon>
        <taxon>Daucinae</taxon>
        <taxon>Daucus</taxon>
        <taxon>Daucus sect. Daucus</taxon>
    </lineage>
</organism>
<dbReference type="PANTHER" id="PTHR43213">
    <property type="entry name" value="BIFUNCTIONAL DTTP/UTP PYROPHOSPHATASE/METHYLTRANSFERASE PROTEIN-RELATED"/>
    <property type="match status" value="1"/>
</dbReference>
<dbReference type="EMBL" id="LNRQ01000007">
    <property type="protein sequence ID" value="KZM86270.1"/>
    <property type="molecule type" value="Genomic_DNA"/>
</dbReference>
<dbReference type="InterPro" id="IPR036784">
    <property type="entry name" value="AK/P_DHK_N_sf"/>
</dbReference>
<reference evidence="2" key="1">
    <citation type="journal article" date="2016" name="Nat. Genet.">
        <title>A high-quality carrot genome assembly provides new insights into carotenoid accumulation and asterid genome evolution.</title>
        <authorList>
            <person name="Iorizzo M."/>
            <person name="Ellison S."/>
            <person name="Senalik D."/>
            <person name="Zeng P."/>
            <person name="Satapoomin P."/>
            <person name="Huang J."/>
            <person name="Bowman M."/>
            <person name="Iovene M."/>
            <person name="Sanseverino W."/>
            <person name="Cavagnaro P."/>
            <person name="Yildiz M."/>
            <person name="Macko-Podgorni A."/>
            <person name="Moranska E."/>
            <person name="Grzebelus E."/>
            <person name="Grzebelus D."/>
            <person name="Ashrafi H."/>
            <person name="Zheng Z."/>
            <person name="Cheng S."/>
            <person name="Spooner D."/>
            <person name="Van Deynze A."/>
            <person name="Simon P."/>
        </authorList>
    </citation>
    <scope>NUCLEOTIDE SEQUENCE [LARGE SCALE GENOMIC DNA]</scope>
    <source>
        <tissue evidence="2">Leaf</tissue>
    </source>
</reference>
<dbReference type="Gramene" id="KZM86270">
    <property type="protein sequence ID" value="KZM86270"/>
    <property type="gene ID" value="DCAR_023404"/>
</dbReference>
<dbReference type="OMA" id="TEKCIND"/>
<name>A0A161ZJY8_DAUCS</name>
<protein>
    <submittedName>
        <fullName evidence="2">Uncharacterized protein</fullName>
    </submittedName>
</protein>
<dbReference type="STRING" id="79200.A0A161ZJY8"/>
<comment type="caution">
    <text evidence="2">The sequence shown here is derived from an EMBL/GenBank/DDBJ whole genome shotgun (WGS) entry which is preliminary data.</text>
</comment>
<dbReference type="Gene3D" id="3.90.950.10">
    <property type="match status" value="1"/>
</dbReference>
<sequence>MATKKLCESFSKTLIDEAHKWGCMKQTGVSLRHMMKFGSRPTDRNLLSGAQFLHKKLPIRIARRAIELETLPYGLSQKPAVFKIILGSSSMARRKILGDMGYEFTIMTADIDEKAIRMDKPEDLVVTLAEAKADAIIARLKTMDQSVEDASSKEPTLLITADTYIYHIMLSLTAQLIDIEVVVYEGTIREKPSDKKEARHFIKGYSGGQASVVGSVVVSNLTTGKRTRGWDRAEVYFHEIPDEVIDSMVEEEIMLKVAGGLTIEHPLTLPYIDTVVGTYDSVMGLSKSLTEKLIQEAL</sequence>
<dbReference type="HAMAP" id="MF_00528">
    <property type="entry name" value="Maf"/>
    <property type="match status" value="1"/>
</dbReference>